<dbReference type="AlphaFoldDB" id="A0A4C1S8C4"/>
<proteinExistence type="predicted"/>
<dbReference type="SUPFAM" id="SSF50729">
    <property type="entry name" value="PH domain-like"/>
    <property type="match status" value="1"/>
</dbReference>
<dbReference type="EMBL" id="BGZK01000001">
    <property type="protein sequence ID" value="GBO98538.1"/>
    <property type="molecule type" value="Genomic_DNA"/>
</dbReference>
<evidence type="ECO:0000259" key="1">
    <source>
        <dbReference type="Pfam" id="PF17787"/>
    </source>
</evidence>
<name>A0A4C1S8C4_EUMVA</name>
<keyword evidence="3" id="KW-1185">Reference proteome</keyword>
<dbReference type="OrthoDB" id="269822at2759"/>
<dbReference type="CDD" id="cd13361">
    <property type="entry name" value="PH_PLC_beta"/>
    <property type="match status" value="1"/>
</dbReference>
<dbReference type="InterPro" id="IPR037862">
    <property type="entry name" value="PLC-beta_PH"/>
</dbReference>
<protein>
    <submittedName>
        <fullName evidence="2">1-phosphatidylinositol 4,5-bisphosphate phosphodiesterase classes I and II</fullName>
    </submittedName>
</protein>
<dbReference type="STRING" id="151549.A0A4C1S8C4"/>
<evidence type="ECO:0000313" key="2">
    <source>
        <dbReference type="EMBL" id="GBO98538.1"/>
    </source>
</evidence>
<reference evidence="2 3" key="1">
    <citation type="journal article" date="2019" name="Commun. Biol.">
        <title>The bagworm genome reveals a unique fibroin gene that provides high tensile strength.</title>
        <authorList>
            <person name="Kono N."/>
            <person name="Nakamura H."/>
            <person name="Ohtoshi R."/>
            <person name="Tomita M."/>
            <person name="Numata K."/>
            <person name="Arakawa K."/>
        </authorList>
    </citation>
    <scope>NUCLEOTIDE SEQUENCE [LARGE SCALE GENOMIC DNA]</scope>
</reference>
<dbReference type="Proteomes" id="UP000299102">
    <property type="component" value="Unassembled WGS sequence"/>
</dbReference>
<dbReference type="Pfam" id="PF17787">
    <property type="entry name" value="PH_14"/>
    <property type="match status" value="1"/>
</dbReference>
<gene>
    <name evidence="2" type="primary">Plc21C</name>
    <name evidence="2" type="ORF">EVAR_123_1</name>
</gene>
<accession>A0A4C1S8C4</accession>
<dbReference type="Gene3D" id="2.30.29.240">
    <property type="match status" value="1"/>
</dbReference>
<comment type="caution">
    <text evidence="2">The sequence shown here is derived from an EMBL/GenBank/DDBJ whole genome shotgun (WGS) entry which is preliminary data.</text>
</comment>
<sequence>MTTAVPMANVSLKPIEVPKVLQDGDKFIKWDEDSGTGLPVTLRVDPKGFFLHWTDQNLEVEMLDISSIRDIRTGSYAKLPKRPANFKRRRRTRTKRTERDPKMCERKFRGGFILHRAVCERRGVFSVYYLGILSHSIAMRQPSGGYPRRLLRNA</sequence>
<evidence type="ECO:0000313" key="3">
    <source>
        <dbReference type="Proteomes" id="UP000299102"/>
    </source>
</evidence>
<organism evidence="2 3">
    <name type="scientific">Eumeta variegata</name>
    <name type="common">Bagworm moth</name>
    <name type="synonym">Eumeta japonica</name>
    <dbReference type="NCBI Taxonomy" id="151549"/>
    <lineage>
        <taxon>Eukaryota</taxon>
        <taxon>Metazoa</taxon>
        <taxon>Ecdysozoa</taxon>
        <taxon>Arthropoda</taxon>
        <taxon>Hexapoda</taxon>
        <taxon>Insecta</taxon>
        <taxon>Pterygota</taxon>
        <taxon>Neoptera</taxon>
        <taxon>Endopterygota</taxon>
        <taxon>Lepidoptera</taxon>
        <taxon>Glossata</taxon>
        <taxon>Ditrysia</taxon>
        <taxon>Tineoidea</taxon>
        <taxon>Psychidae</taxon>
        <taxon>Oiketicinae</taxon>
        <taxon>Eumeta</taxon>
    </lineage>
</organism>
<feature type="domain" description="PLC-beta PH" evidence="1">
    <location>
        <begin position="16"/>
        <end position="83"/>
    </location>
</feature>